<dbReference type="InterPro" id="IPR014030">
    <property type="entry name" value="Ketoacyl_synth_N"/>
</dbReference>
<dbReference type="PROSITE" id="PS00606">
    <property type="entry name" value="KS3_1"/>
    <property type="match status" value="1"/>
</dbReference>
<dbReference type="Pfam" id="PF00550">
    <property type="entry name" value="PP-binding"/>
    <property type="match status" value="1"/>
</dbReference>
<evidence type="ECO:0000256" key="3">
    <source>
        <dbReference type="ARBA" id="ARBA00022679"/>
    </source>
</evidence>
<evidence type="ECO:0000259" key="8">
    <source>
        <dbReference type="PROSITE" id="PS52019"/>
    </source>
</evidence>
<dbReference type="GO" id="GO:0004312">
    <property type="term" value="F:fatty acid synthase activity"/>
    <property type="evidence" value="ECO:0007669"/>
    <property type="project" value="TreeGrafter"/>
</dbReference>
<feature type="region of interest" description="C-terminal hotdog fold" evidence="4">
    <location>
        <begin position="1403"/>
        <end position="1550"/>
    </location>
</feature>
<dbReference type="Gene3D" id="3.40.366.10">
    <property type="entry name" value="Malonyl-Coenzyme A Acyl Carrier Protein, domain 2"/>
    <property type="match status" value="1"/>
</dbReference>
<dbReference type="PROSITE" id="PS50075">
    <property type="entry name" value="CARRIER"/>
    <property type="match status" value="1"/>
</dbReference>
<dbReference type="PROSITE" id="PS52019">
    <property type="entry name" value="PKS_MFAS_DH"/>
    <property type="match status" value="1"/>
</dbReference>
<sequence>MTPTANIFYFGDQSVEPYDSLIDLICQIPNSGLLGTFLHSCFGALQSAVACLSPEHRHLFQGRDFAQLVDHVQVHEICDAAIASVLSCVGQLGWLLIYRERNGEVWLQKDRTVVGVCTGSIAALTAVATLSDEDILYLGPLMVQISLRLGFEVSRYSYALDASPGSWSVGVSGVSLQTIEHELRQFHDSRKPLPDVKHIYISAHSASSVTLSGPPTLLREFLSSEALRSSRRLTLPIYGAYHAKHLSLPDLDYIMGDSPLLERPVACNGLLLRAQTAQTQSFRELLRLTLQEILQQPLDIDEKIRDLSHRAATFDVNLTSIGPARISSLERVLKPNTVCRFGSRQLQSAQTNIRPLDTSESIAVVGMAGRFPGAEDVNELWKALLEGKDQHRLIPIDRFDVESHVDQTGKIKNTSLTPYGCFYDGVGNFDIALFKMSPREAAQTDPMQRLMLLTAYEALEAAGYYDAGDSSSRPKNGTFYGVAGDDYRQANSSQDVDINYITGGTRAFGPGRVSYYFGWEGPSMSIDTACSASAVAMHQAITSLRRKECDVALSGGANLLTCSDMFAGLSRARFVNRTGPCKTFDETADGYCRADGFATVVFKRLGDAIRDKDNILGVIRSVGTNHAGTAISLTHPEADTQIALMTIDDVDHIELHGTGTQAGDLAESTSVAGLLSQPRPKHRPLTISSVKPNVGHSEAASGVTSLIKGLLMLQHQTIPRHIGIKTRINPKLPALGDLGVVVPQDNMHYPALARDGKRRILVNNFNATGGITAMLLEEYNETGTPCAIDSRAHYPVTLSAATPEALRNILTRLLAYIQNNPTVNLSHLSYTLTARRLHHKYRFACVVQSVDELLQRLKAEFATLGVKQPKKPLSVFVCMGQTSTLPQAKVLFETNATFRRHIYHSDQLCREMGLPSFIDVITNEGSDFESAQLQLALVALEVALAALFQSWGVRPEAVIGHSLGEYAALCICNVLSLADTLWLVGQRGLLLESACNNNDYTMAVVAISADDAANFLQMFPHCEIACCNSPQQTVFSGKVADIESLMSHLASVTAKATKLQTPYGYHSRQMDSILEDYRQIAQGVSFQKPTITFISSLLGEVVVDESKLCADYLCRQTREPVLFEKALHKVQTLVSSDQKAFWIEFGPMPACLPMIASTLQVESTALAAALDPKKSNWATVSRVLSMYYTASGSVRWDEYHREYLDHLRLLQLPSYPFDLKRYWIQYDGDWMIRKNQKPLREDVLPSSRAKLESSTLHRVESDLTESGVRKLTFSTQLSGGKLKDLLQQFRISGDMVVPSSVFVDMAMTAAAHLYEKLGVTFKAMGVLDLKLLLVYPSANPSSLRTVATRVLNDSNEVQIAITMYECDERIELARCRVVISDGGDWESEANSNAYLYHSRMDVLQFLMANGHTSCMAGTDMSPYIVYDRALPSIKEVVLSTKDLEAVGKLHILSDEGDFKCNPAWLEALIQLAAIALNHGLKSRHVCHGWGKMQYLVPLVPGNTYKAHVRLEPLGLSEKMIGNIHVMNLSGHVVIVIKRLIFLSNEKDASTAPNAKQALGNHYLPILNLPESLGQSSLTENPEQTATLLEEKHGNDGIESTFTADSRRMSPRRSMPDKIANFPQASSSVDEEKDSRTPISNQESSVDFETIIAIMAAEIGVDPGSLTDDIALQDLGVDSIIELSIIARLQEHISEPLPPAFLMKYNTISKLRSFFSSSVDSM</sequence>
<dbReference type="SUPFAM" id="SSF53901">
    <property type="entry name" value="Thiolase-like"/>
    <property type="match status" value="1"/>
</dbReference>
<dbReference type="GO" id="GO:0044550">
    <property type="term" value="P:secondary metabolite biosynthetic process"/>
    <property type="evidence" value="ECO:0007669"/>
    <property type="project" value="TreeGrafter"/>
</dbReference>
<dbReference type="SUPFAM" id="SSF47336">
    <property type="entry name" value="ACP-like"/>
    <property type="match status" value="1"/>
</dbReference>
<dbReference type="InterPro" id="IPR050091">
    <property type="entry name" value="PKS_NRPS_Biosynth_Enz"/>
</dbReference>
<dbReference type="InterPro" id="IPR049900">
    <property type="entry name" value="PKS_mFAS_DH"/>
</dbReference>
<comment type="caution">
    <text evidence="9">The sequence shown here is derived from an EMBL/GenBank/DDBJ whole genome shotgun (WGS) entry which is preliminary data.</text>
</comment>
<protein>
    <recommendedName>
        <fullName evidence="11">Carrier domain-containing protein</fullName>
    </recommendedName>
</protein>
<dbReference type="InterPro" id="IPR014031">
    <property type="entry name" value="Ketoacyl_synth_C"/>
</dbReference>
<dbReference type="InterPro" id="IPR016036">
    <property type="entry name" value="Malonyl_transacylase_ACP-bd"/>
</dbReference>
<dbReference type="Pfam" id="PF00109">
    <property type="entry name" value="ketoacyl-synt"/>
    <property type="match status" value="1"/>
</dbReference>
<dbReference type="InterPro" id="IPR036736">
    <property type="entry name" value="ACP-like_sf"/>
</dbReference>
<dbReference type="Gene3D" id="3.30.70.3290">
    <property type="match status" value="1"/>
</dbReference>
<name>A0AAN7UPN1_9PEZI</name>
<dbReference type="GO" id="GO:0006633">
    <property type="term" value="P:fatty acid biosynthetic process"/>
    <property type="evidence" value="ECO:0007669"/>
    <property type="project" value="InterPro"/>
</dbReference>
<keyword evidence="1" id="KW-0596">Phosphopantetheine</keyword>
<dbReference type="InterPro" id="IPR001227">
    <property type="entry name" value="Ac_transferase_dom_sf"/>
</dbReference>
<reference evidence="9 10" key="1">
    <citation type="submission" date="2023-10" db="EMBL/GenBank/DDBJ databases">
        <title>Draft genome sequence of Xylaria bambusicola isolate GMP-LS, the root and basal stem rot pathogen of sugarcane in Indonesia.</title>
        <authorList>
            <person name="Selvaraj P."/>
            <person name="Muralishankar V."/>
            <person name="Muruganantham S."/>
            <person name="Sp S."/>
            <person name="Haryani S."/>
            <person name="Lau K.J.X."/>
            <person name="Naqvi N.I."/>
        </authorList>
    </citation>
    <scope>NUCLEOTIDE SEQUENCE [LARGE SCALE GENOMIC DNA]</scope>
    <source>
        <strain evidence="9">GMP-LS</strain>
    </source>
</reference>
<dbReference type="Pfam" id="PF00698">
    <property type="entry name" value="Acyl_transf_1"/>
    <property type="match status" value="1"/>
</dbReference>
<evidence type="ECO:0000256" key="4">
    <source>
        <dbReference type="PROSITE-ProRule" id="PRU01363"/>
    </source>
</evidence>
<dbReference type="Pfam" id="PF16073">
    <property type="entry name" value="SAT"/>
    <property type="match status" value="1"/>
</dbReference>
<keyword evidence="2" id="KW-0597">Phosphoprotein</keyword>
<evidence type="ECO:0000256" key="5">
    <source>
        <dbReference type="SAM" id="MobiDB-lite"/>
    </source>
</evidence>
<accession>A0AAN7UPN1</accession>
<dbReference type="GO" id="GO:0004315">
    <property type="term" value="F:3-oxoacyl-[acyl-carrier-protein] synthase activity"/>
    <property type="evidence" value="ECO:0007669"/>
    <property type="project" value="InterPro"/>
</dbReference>
<evidence type="ECO:0000256" key="2">
    <source>
        <dbReference type="ARBA" id="ARBA00022553"/>
    </source>
</evidence>
<dbReference type="InterPro" id="IPR032088">
    <property type="entry name" value="SAT"/>
</dbReference>
<organism evidence="9 10">
    <name type="scientific">Xylaria bambusicola</name>
    <dbReference type="NCBI Taxonomy" id="326684"/>
    <lineage>
        <taxon>Eukaryota</taxon>
        <taxon>Fungi</taxon>
        <taxon>Dikarya</taxon>
        <taxon>Ascomycota</taxon>
        <taxon>Pezizomycotina</taxon>
        <taxon>Sordariomycetes</taxon>
        <taxon>Xylariomycetidae</taxon>
        <taxon>Xylariales</taxon>
        <taxon>Xylariaceae</taxon>
        <taxon>Xylaria</taxon>
    </lineage>
</organism>
<dbReference type="InterPro" id="IPR020841">
    <property type="entry name" value="PKS_Beta-ketoAc_synthase_dom"/>
</dbReference>
<dbReference type="InterPro" id="IPR042104">
    <property type="entry name" value="PKS_dehydratase_sf"/>
</dbReference>
<dbReference type="SUPFAM" id="SSF55048">
    <property type="entry name" value="Probable ACP-binding domain of malonyl-CoA ACP transacylase"/>
    <property type="match status" value="1"/>
</dbReference>
<dbReference type="SUPFAM" id="SSF52151">
    <property type="entry name" value="FabD/lysophospholipase-like"/>
    <property type="match status" value="1"/>
</dbReference>
<evidence type="ECO:0000313" key="9">
    <source>
        <dbReference type="EMBL" id="KAK5630376.1"/>
    </source>
</evidence>
<dbReference type="Pfam" id="PF02801">
    <property type="entry name" value="Ketoacyl-synt_C"/>
    <property type="match status" value="1"/>
</dbReference>
<evidence type="ECO:0000256" key="1">
    <source>
        <dbReference type="ARBA" id="ARBA00022450"/>
    </source>
</evidence>
<comment type="caution">
    <text evidence="4">Lacks conserved residue(s) required for the propagation of feature annotation.</text>
</comment>
<feature type="region of interest" description="N-terminal hotdog fold" evidence="4">
    <location>
        <begin position="1257"/>
        <end position="1384"/>
    </location>
</feature>
<dbReference type="PROSITE" id="PS52004">
    <property type="entry name" value="KS3_2"/>
    <property type="match status" value="1"/>
</dbReference>
<dbReference type="PANTHER" id="PTHR43775:SF37">
    <property type="entry name" value="SI:DKEY-61P9.11"/>
    <property type="match status" value="1"/>
</dbReference>
<dbReference type="InterPro" id="IPR016039">
    <property type="entry name" value="Thiolase-like"/>
</dbReference>
<dbReference type="Proteomes" id="UP001305414">
    <property type="component" value="Unassembled WGS sequence"/>
</dbReference>
<dbReference type="InterPro" id="IPR009081">
    <property type="entry name" value="PP-bd_ACP"/>
</dbReference>
<gene>
    <name evidence="9" type="ORF">RRF57_006091</name>
</gene>
<dbReference type="InterPro" id="IPR018201">
    <property type="entry name" value="Ketoacyl_synth_AS"/>
</dbReference>
<feature type="domain" description="Ketosynthase family 3 (KS3)" evidence="7">
    <location>
        <begin position="359"/>
        <end position="778"/>
    </location>
</feature>
<dbReference type="PANTHER" id="PTHR43775">
    <property type="entry name" value="FATTY ACID SYNTHASE"/>
    <property type="match status" value="1"/>
</dbReference>
<feature type="domain" description="PKS/mFAS DH" evidence="8">
    <location>
        <begin position="1257"/>
        <end position="1550"/>
    </location>
</feature>
<dbReference type="InterPro" id="IPR016035">
    <property type="entry name" value="Acyl_Trfase/lysoPLipase"/>
</dbReference>
<evidence type="ECO:0008006" key="11">
    <source>
        <dbReference type="Google" id="ProtNLM"/>
    </source>
</evidence>
<dbReference type="Gene3D" id="3.10.129.110">
    <property type="entry name" value="Polyketide synthase dehydratase"/>
    <property type="match status" value="1"/>
</dbReference>
<dbReference type="EMBL" id="JAWHQM010000015">
    <property type="protein sequence ID" value="KAK5630376.1"/>
    <property type="molecule type" value="Genomic_DNA"/>
</dbReference>
<feature type="region of interest" description="Disordered" evidence="5">
    <location>
        <begin position="1590"/>
        <end position="1641"/>
    </location>
</feature>
<dbReference type="Gene3D" id="3.40.47.10">
    <property type="match status" value="1"/>
</dbReference>
<evidence type="ECO:0000259" key="7">
    <source>
        <dbReference type="PROSITE" id="PS52004"/>
    </source>
</evidence>
<dbReference type="Gene3D" id="1.10.1200.10">
    <property type="entry name" value="ACP-like"/>
    <property type="match status" value="1"/>
</dbReference>
<dbReference type="InterPro" id="IPR014043">
    <property type="entry name" value="Acyl_transferase_dom"/>
</dbReference>
<feature type="domain" description="Carrier" evidence="6">
    <location>
        <begin position="1641"/>
        <end position="1718"/>
    </location>
</feature>
<evidence type="ECO:0000313" key="10">
    <source>
        <dbReference type="Proteomes" id="UP001305414"/>
    </source>
</evidence>
<proteinExistence type="predicted"/>
<keyword evidence="10" id="KW-1185">Reference proteome</keyword>
<dbReference type="CDD" id="cd00833">
    <property type="entry name" value="PKS"/>
    <property type="match status" value="1"/>
</dbReference>
<dbReference type="SMART" id="SM00827">
    <property type="entry name" value="PKS_AT"/>
    <property type="match status" value="1"/>
</dbReference>
<keyword evidence="3" id="KW-0808">Transferase</keyword>
<dbReference type="SMART" id="SM00825">
    <property type="entry name" value="PKS_KS"/>
    <property type="match status" value="1"/>
</dbReference>
<dbReference type="Pfam" id="PF22621">
    <property type="entry name" value="CurL-like_PKS_C"/>
    <property type="match status" value="1"/>
</dbReference>
<evidence type="ECO:0000259" key="6">
    <source>
        <dbReference type="PROSITE" id="PS50075"/>
    </source>
</evidence>